<dbReference type="Proteomes" id="UP000034849">
    <property type="component" value="Unassembled WGS sequence"/>
</dbReference>
<dbReference type="PANTHER" id="PTHR13817">
    <property type="entry name" value="TITIN"/>
    <property type="match status" value="1"/>
</dbReference>
<dbReference type="InterPro" id="IPR036116">
    <property type="entry name" value="FN3_sf"/>
</dbReference>
<accession>A0A0G0G966</accession>
<dbReference type="STRING" id="1619046.US42_C0007G0014"/>
<evidence type="ECO:0000313" key="4">
    <source>
        <dbReference type="Proteomes" id="UP000034849"/>
    </source>
</evidence>
<dbReference type="PATRIC" id="fig|1619046.3.peg.469"/>
<protein>
    <recommendedName>
        <fullName evidence="2">Fibronectin type-III domain-containing protein</fullName>
    </recommendedName>
</protein>
<dbReference type="EMBL" id="LBSX01000007">
    <property type="protein sequence ID" value="KKQ27623.1"/>
    <property type="molecule type" value="Genomic_DNA"/>
</dbReference>
<proteinExistence type="predicted"/>
<dbReference type="InterPro" id="IPR050964">
    <property type="entry name" value="Striated_Muscle_Regulatory"/>
</dbReference>
<dbReference type="SUPFAM" id="SSF49265">
    <property type="entry name" value="Fibronectin type III"/>
    <property type="match status" value="2"/>
</dbReference>
<evidence type="ECO:0000256" key="1">
    <source>
        <dbReference type="ARBA" id="ARBA00022737"/>
    </source>
</evidence>
<feature type="domain" description="Fibronectin type-III" evidence="2">
    <location>
        <begin position="40"/>
        <end position="132"/>
    </location>
</feature>
<organism evidence="3 4">
    <name type="scientific">Candidatus Magasanikbacteria bacterium GW2011_GWC2_37_14</name>
    <dbReference type="NCBI Taxonomy" id="1619046"/>
    <lineage>
        <taxon>Bacteria</taxon>
        <taxon>Candidatus Magasanikiibacteriota</taxon>
    </lineage>
</organism>
<dbReference type="CDD" id="cd00063">
    <property type="entry name" value="FN3"/>
    <property type="match status" value="2"/>
</dbReference>
<dbReference type="InterPro" id="IPR003961">
    <property type="entry name" value="FN3_dom"/>
</dbReference>
<evidence type="ECO:0000313" key="3">
    <source>
        <dbReference type="EMBL" id="KKQ27623.1"/>
    </source>
</evidence>
<comment type="caution">
    <text evidence="3">The sequence shown here is derived from an EMBL/GenBank/DDBJ whole genome shotgun (WGS) entry which is preliminary data.</text>
</comment>
<dbReference type="Pfam" id="PF00041">
    <property type="entry name" value="fn3"/>
    <property type="match status" value="1"/>
</dbReference>
<dbReference type="PROSITE" id="PS50853">
    <property type="entry name" value="FN3"/>
    <property type="match status" value="2"/>
</dbReference>
<dbReference type="AlphaFoldDB" id="A0A0G0G966"/>
<keyword evidence="1" id="KW-0677">Repeat</keyword>
<sequence>MLKSSLGNLTKSFLSWGMVVGLFLFLFLVGVPNALAANVAPTGLYVDATSTEAMTLHWVAGGGVEATYSVWASLDGIDYNLETTAATTSPDFLSYIVTDLATNTEYFLVVTAEGGGGDPATSSYTLATTPVAPTVDNPAITTLDVTVNADTNPTDTNFAVYETGSDLYLNLDGSLGAVEWATSTHTQYSFVVVAKNTSDVLTASSSAATLYTLATTPGIPTIGTPTTSTMPITIDVGTNPVGTEYAIYNSTSGYFLSALGASNAGTPIWQSTTTWGANFPAINLATNTLYQFVVLAQNGDDISTATSTASSATAGTIAIAPTTVSATTLGKTSIQVAWATNGNSANTTYKVAYSNGTLIGTTTDLSYDVTALSPGTSYTFKVAALYKNDGVTYSPYSSTATALTNSSPNGGGSSDTTPPTNISIKINENAVTAQSNQVTLTLLASGASQMILSNTSDFTGATWEAYNSSKIWLLTTGAGTKTVYVKFRDSSFNVSSVVSDSIDYLSATVVETPVVVTTTPPVVVVTPPTTCALTTKSAYKLATSPAVYYITPECTKRAFNKSNVFFTYFTSWNDVKTTTKTILDTIPNDTLGFMPWGPKYDPKYGALVKIVTDPKVYLLLGTEKYWITSEAVFNTLKYSWNWIEDIDSDLLNKYTTGSEITNTTVHPNYTLIKYANNSKVYRLEPNPTDATKQVKRWIPNETVFNSLNFRLDRIVTVLESEGYTDGAELN</sequence>
<reference evidence="3 4" key="1">
    <citation type="journal article" date="2015" name="Nature">
        <title>rRNA introns, odd ribosomes, and small enigmatic genomes across a large radiation of phyla.</title>
        <authorList>
            <person name="Brown C.T."/>
            <person name="Hug L.A."/>
            <person name="Thomas B.C."/>
            <person name="Sharon I."/>
            <person name="Castelle C.J."/>
            <person name="Singh A."/>
            <person name="Wilkins M.J."/>
            <person name="Williams K.H."/>
            <person name="Banfield J.F."/>
        </authorList>
    </citation>
    <scope>NUCLEOTIDE SEQUENCE [LARGE SCALE GENOMIC DNA]</scope>
</reference>
<dbReference type="InterPro" id="IPR013783">
    <property type="entry name" value="Ig-like_fold"/>
</dbReference>
<evidence type="ECO:0000259" key="2">
    <source>
        <dbReference type="PROSITE" id="PS50853"/>
    </source>
</evidence>
<dbReference type="PANTHER" id="PTHR13817:SF166">
    <property type="entry name" value="NEURONAL IGCAM-RELATED"/>
    <property type="match status" value="1"/>
</dbReference>
<dbReference type="SMART" id="SM00060">
    <property type="entry name" value="FN3"/>
    <property type="match status" value="3"/>
</dbReference>
<feature type="domain" description="Fibronectin type-III" evidence="2">
    <location>
        <begin position="320"/>
        <end position="407"/>
    </location>
</feature>
<gene>
    <name evidence="3" type="ORF">US42_C0007G0014</name>
</gene>
<name>A0A0G0G966_9BACT</name>
<dbReference type="Gene3D" id="2.60.40.10">
    <property type="entry name" value="Immunoglobulins"/>
    <property type="match status" value="2"/>
</dbReference>